<proteinExistence type="predicted"/>
<dbReference type="Pfam" id="PF09348">
    <property type="entry name" value="DUF1990"/>
    <property type="match status" value="1"/>
</dbReference>
<dbReference type="InterPro" id="IPR018960">
    <property type="entry name" value="DUF1990"/>
</dbReference>
<keyword evidence="4" id="KW-1185">Reference proteome</keyword>
<feature type="region of interest" description="Disordered" evidence="1">
    <location>
        <begin position="1"/>
        <end position="28"/>
    </location>
</feature>
<organism evidence="3 4">
    <name type="scientific">Hamadaea flava</name>
    <dbReference type="NCBI Taxonomy" id="1742688"/>
    <lineage>
        <taxon>Bacteria</taxon>
        <taxon>Bacillati</taxon>
        <taxon>Actinomycetota</taxon>
        <taxon>Actinomycetes</taxon>
        <taxon>Micromonosporales</taxon>
        <taxon>Micromonosporaceae</taxon>
        <taxon>Hamadaea</taxon>
    </lineage>
</organism>
<dbReference type="Proteomes" id="UP001595816">
    <property type="component" value="Unassembled WGS sequence"/>
</dbReference>
<sequence length="84" mass="9323">MTPSGRRRTAPRSGCPRERTPYGTVLGHPESGEEAFVVQRNADNLVELEIVAFSRPATRLARFGGAITRATQSWITHRYVAAIR</sequence>
<feature type="domain" description="DUF1990" evidence="2">
    <location>
        <begin position="22"/>
        <end position="82"/>
    </location>
</feature>
<evidence type="ECO:0000259" key="2">
    <source>
        <dbReference type="Pfam" id="PF09348"/>
    </source>
</evidence>
<feature type="compositionally biased region" description="Basic residues" evidence="1">
    <location>
        <begin position="1"/>
        <end position="10"/>
    </location>
</feature>
<gene>
    <name evidence="3" type="ORF">ACFOZ4_00505</name>
</gene>
<evidence type="ECO:0000313" key="4">
    <source>
        <dbReference type="Proteomes" id="UP001595816"/>
    </source>
</evidence>
<reference evidence="4" key="1">
    <citation type="journal article" date="2019" name="Int. J. Syst. Evol. Microbiol.">
        <title>The Global Catalogue of Microorganisms (GCM) 10K type strain sequencing project: providing services to taxonomists for standard genome sequencing and annotation.</title>
        <authorList>
            <consortium name="The Broad Institute Genomics Platform"/>
            <consortium name="The Broad Institute Genome Sequencing Center for Infectious Disease"/>
            <person name="Wu L."/>
            <person name="Ma J."/>
        </authorList>
    </citation>
    <scope>NUCLEOTIDE SEQUENCE [LARGE SCALE GENOMIC DNA]</scope>
    <source>
        <strain evidence="4">CGMCC 4.7289</strain>
    </source>
</reference>
<protein>
    <submittedName>
        <fullName evidence="3">DUF1990 family protein</fullName>
    </submittedName>
</protein>
<comment type="caution">
    <text evidence="3">The sequence shown here is derived from an EMBL/GenBank/DDBJ whole genome shotgun (WGS) entry which is preliminary data.</text>
</comment>
<dbReference type="RefSeq" id="WP_253763955.1">
    <property type="nucleotide sequence ID" value="NZ_JAMZDZ010000001.1"/>
</dbReference>
<evidence type="ECO:0000256" key="1">
    <source>
        <dbReference type="SAM" id="MobiDB-lite"/>
    </source>
</evidence>
<accession>A0ABV8LFU8</accession>
<dbReference type="EMBL" id="JBHSAY010000002">
    <property type="protein sequence ID" value="MFC4129093.1"/>
    <property type="molecule type" value="Genomic_DNA"/>
</dbReference>
<name>A0ABV8LFU8_9ACTN</name>
<evidence type="ECO:0000313" key="3">
    <source>
        <dbReference type="EMBL" id="MFC4129093.1"/>
    </source>
</evidence>